<protein>
    <submittedName>
        <fullName evidence="1">Uncharacterized protein</fullName>
    </submittedName>
</protein>
<proteinExistence type="predicted"/>
<dbReference type="EMBL" id="MU266681">
    <property type="protein sequence ID" value="KAH7919225.1"/>
    <property type="molecule type" value="Genomic_DNA"/>
</dbReference>
<evidence type="ECO:0000313" key="2">
    <source>
        <dbReference type="Proteomes" id="UP000790709"/>
    </source>
</evidence>
<reference evidence="1" key="1">
    <citation type="journal article" date="2021" name="New Phytol.">
        <title>Evolutionary innovations through gain and loss of genes in the ectomycorrhizal Boletales.</title>
        <authorList>
            <person name="Wu G."/>
            <person name="Miyauchi S."/>
            <person name="Morin E."/>
            <person name="Kuo A."/>
            <person name="Drula E."/>
            <person name="Varga T."/>
            <person name="Kohler A."/>
            <person name="Feng B."/>
            <person name="Cao Y."/>
            <person name="Lipzen A."/>
            <person name="Daum C."/>
            <person name="Hundley H."/>
            <person name="Pangilinan J."/>
            <person name="Johnson J."/>
            <person name="Barry K."/>
            <person name="LaButti K."/>
            <person name="Ng V."/>
            <person name="Ahrendt S."/>
            <person name="Min B."/>
            <person name="Choi I.G."/>
            <person name="Park H."/>
            <person name="Plett J.M."/>
            <person name="Magnuson J."/>
            <person name="Spatafora J.W."/>
            <person name="Nagy L.G."/>
            <person name="Henrissat B."/>
            <person name="Grigoriev I.V."/>
            <person name="Yang Z.L."/>
            <person name="Xu J."/>
            <person name="Martin F.M."/>
        </authorList>
    </citation>
    <scope>NUCLEOTIDE SEQUENCE</scope>
    <source>
        <strain evidence="1">KUC20120723A-06</strain>
    </source>
</reference>
<keyword evidence="2" id="KW-1185">Reference proteome</keyword>
<dbReference type="Proteomes" id="UP000790709">
    <property type="component" value="Unassembled WGS sequence"/>
</dbReference>
<sequence length="149" mass="15369">MASNDGWIVHLELSEVCPSNTPPGDGCVDADDICCGNSGTGCPSDHNCMNDGGCCAKTDVMCNNSTECCDAGSKCCSGSGCCDPHEICCNDASGGCCQNGYSCDSSGLCTKTMPVSSTGGSTGKHSLRIFSAALPWLMWSVYLVLQCIY</sequence>
<comment type="caution">
    <text evidence="1">The sequence shown here is derived from an EMBL/GenBank/DDBJ whole genome shotgun (WGS) entry which is preliminary data.</text>
</comment>
<evidence type="ECO:0000313" key="1">
    <source>
        <dbReference type="EMBL" id="KAH7919225.1"/>
    </source>
</evidence>
<gene>
    <name evidence="1" type="ORF">BV22DRAFT_871946</name>
</gene>
<accession>A0ACB8B0M7</accession>
<organism evidence="1 2">
    <name type="scientific">Leucogyrophana mollusca</name>
    <dbReference type="NCBI Taxonomy" id="85980"/>
    <lineage>
        <taxon>Eukaryota</taxon>
        <taxon>Fungi</taxon>
        <taxon>Dikarya</taxon>
        <taxon>Basidiomycota</taxon>
        <taxon>Agaricomycotina</taxon>
        <taxon>Agaricomycetes</taxon>
        <taxon>Agaricomycetidae</taxon>
        <taxon>Boletales</taxon>
        <taxon>Boletales incertae sedis</taxon>
        <taxon>Leucogyrophana</taxon>
    </lineage>
</organism>
<name>A0ACB8B0M7_9AGAM</name>